<name>W1Y2Z6_9ZZZZ</name>
<comment type="caution">
    <text evidence="1">The sequence shown here is derived from an EMBL/GenBank/DDBJ whole genome shotgun (WGS) entry which is preliminary data.</text>
</comment>
<protein>
    <submittedName>
        <fullName evidence="1">Uncharacterized protein</fullName>
    </submittedName>
</protein>
<evidence type="ECO:0000313" key="1">
    <source>
        <dbReference type="EMBL" id="ETJ36923.1"/>
    </source>
</evidence>
<dbReference type="EMBL" id="AZMM01008833">
    <property type="protein sequence ID" value="ETJ36923.1"/>
    <property type="molecule type" value="Genomic_DNA"/>
</dbReference>
<reference evidence="1" key="1">
    <citation type="submission" date="2013-12" db="EMBL/GenBank/DDBJ databases">
        <title>A Varibaculum cambriense genome reconstructed from a premature infant gut community with otherwise low bacterial novelty that shifts toward anaerobic metabolism during the third week of life.</title>
        <authorList>
            <person name="Brown C.T."/>
            <person name="Sharon I."/>
            <person name="Thomas B.C."/>
            <person name="Castelle C.J."/>
            <person name="Morowitz M.J."/>
            <person name="Banfield J.F."/>
        </authorList>
    </citation>
    <scope>NUCLEOTIDE SEQUENCE</scope>
</reference>
<organism evidence="1">
    <name type="scientific">human gut metagenome</name>
    <dbReference type="NCBI Taxonomy" id="408170"/>
    <lineage>
        <taxon>unclassified sequences</taxon>
        <taxon>metagenomes</taxon>
        <taxon>organismal metagenomes</taxon>
    </lineage>
</organism>
<proteinExistence type="predicted"/>
<gene>
    <name evidence="1" type="ORF">Q604_UNBC08833G0002</name>
</gene>
<accession>W1Y2Z6</accession>
<sequence length="39" mass="4021">VHCAAALSVCEDDSVAVPGDRALLTAWHDLGLNTVDTAL</sequence>
<dbReference type="AlphaFoldDB" id="W1Y2Z6"/>
<feature type="non-terminal residue" evidence="1">
    <location>
        <position position="1"/>
    </location>
</feature>